<dbReference type="GO" id="GO:0070475">
    <property type="term" value="P:rRNA base methylation"/>
    <property type="evidence" value="ECO:0007669"/>
    <property type="project" value="TreeGrafter"/>
</dbReference>
<proteinExistence type="inferred from homology"/>
<evidence type="ECO:0000256" key="5">
    <source>
        <dbReference type="ARBA" id="ARBA00022691"/>
    </source>
</evidence>
<evidence type="ECO:0000256" key="6">
    <source>
        <dbReference type="ARBA" id="ARBA00022723"/>
    </source>
</evidence>
<evidence type="ECO:0000256" key="8">
    <source>
        <dbReference type="ARBA" id="ARBA00023014"/>
    </source>
</evidence>
<dbReference type="Pfam" id="PF05958">
    <property type="entry name" value="tRNA_U5-meth_tr"/>
    <property type="match status" value="2"/>
</dbReference>
<evidence type="ECO:0000256" key="11">
    <source>
        <dbReference type="PROSITE-ProRule" id="PRU10015"/>
    </source>
</evidence>
<evidence type="ECO:0000313" key="14">
    <source>
        <dbReference type="Proteomes" id="UP000502699"/>
    </source>
</evidence>
<dbReference type="InterPro" id="IPR002792">
    <property type="entry name" value="TRAM_dom"/>
</dbReference>
<keyword evidence="5 9" id="KW-0949">S-adenosyl-L-methionine</keyword>
<dbReference type="InterPro" id="IPR030391">
    <property type="entry name" value="MeTrfase_TrmA_CS"/>
</dbReference>
<comment type="similarity">
    <text evidence="9">Belongs to the class I-like SAM-binding methyltransferase superfamily. RNA M5U methyltransferase family. RlmD subfamily.</text>
</comment>
<organism evidence="13 14">
    <name type="scientific">Caldichromatium japonicum</name>
    <dbReference type="NCBI Taxonomy" id="2699430"/>
    <lineage>
        <taxon>Bacteria</taxon>
        <taxon>Pseudomonadati</taxon>
        <taxon>Pseudomonadota</taxon>
        <taxon>Gammaproteobacteria</taxon>
        <taxon>Chromatiales</taxon>
        <taxon>Chromatiaceae</taxon>
        <taxon>Caldichromatium</taxon>
    </lineage>
</organism>
<feature type="binding site" evidence="9">
    <location>
        <position position="306"/>
    </location>
    <ligand>
        <name>S-adenosyl-L-methionine</name>
        <dbReference type="ChEBI" id="CHEBI:59789"/>
    </ligand>
</feature>
<dbReference type="FunFam" id="2.40.50.140:FF:000097">
    <property type="entry name" value="23S rRNA (uracil(1939)-C(5))-methyltransferase RlmD"/>
    <property type="match status" value="1"/>
</dbReference>
<feature type="binding site" evidence="9">
    <location>
        <position position="76"/>
    </location>
    <ligand>
        <name>[4Fe-4S] cluster</name>
        <dbReference type="ChEBI" id="CHEBI:49883"/>
    </ligand>
</feature>
<dbReference type="InterPro" id="IPR010280">
    <property type="entry name" value="U5_MeTrfase_fam"/>
</dbReference>
<dbReference type="SUPFAM" id="SSF53335">
    <property type="entry name" value="S-adenosyl-L-methionine-dependent methyltransferases"/>
    <property type="match status" value="1"/>
</dbReference>
<dbReference type="Gene3D" id="3.40.50.150">
    <property type="entry name" value="Vaccinia Virus protein VP39"/>
    <property type="match status" value="1"/>
</dbReference>
<protein>
    <recommendedName>
        <fullName evidence="9">23S rRNA (uracil(1939)-C(5))-methyltransferase RlmD</fullName>
        <ecNumber evidence="9">2.1.1.190</ecNumber>
    </recommendedName>
    <alternativeName>
        <fullName evidence="9">23S rRNA(m5U1939)-methyltransferase</fullName>
    </alternativeName>
</protein>
<feature type="binding site" evidence="9">
    <location>
        <position position="349"/>
    </location>
    <ligand>
        <name>S-adenosyl-L-methionine</name>
        <dbReference type="ChEBI" id="CHEBI:59789"/>
    </ligand>
</feature>
<evidence type="ECO:0000256" key="9">
    <source>
        <dbReference type="HAMAP-Rule" id="MF_01010"/>
    </source>
</evidence>
<comment type="catalytic activity">
    <reaction evidence="9">
        <text>uridine(1939) in 23S rRNA + S-adenosyl-L-methionine = 5-methyluridine(1939) in 23S rRNA + S-adenosyl-L-homocysteine + H(+)</text>
        <dbReference type="Rhea" id="RHEA:42908"/>
        <dbReference type="Rhea" id="RHEA-COMP:10278"/>
        <dbReference type="Rhea" id="RHEA-COMP:10279"/>
        <dbReference type="ChEBI" id="CHEBI:15378"/>
        <dbReference type="ChEBI" id="CHEBI:57856"/>
        <dbReference type="ChEBI" id="CHEBI:59789"/>
        <dbReference type="ChEBI" id="CHEBI:65315"/>
        <dbReference type="ChEBI" id="CHEBI:74447"/>
        <dbReference type="EC" id="2.1.1.190"/>
    </reaction>
</comment>
<dbReference type="AlphaFoldDB" id="A0A6G7VE44"/>
<dbReference type="HAMAP" id="MF_01010">
    <property type="entry name" value="23SrRNA_methyltr_RlmD"/>
    <property type="match status" value="1"/>
</dbReference>
<dbReference type="EMBL" id="CP048029">
    <property type="protein sequence ID" value="QIK38136.1"/>
    <property type="molecule type" value="Genomic_DNA"/>
</dbReference>
<evidence type="ECO:0000256" key="1">
    <source>
        <dbReference type="ARBA" id="ARBA00022485"/>
    </source>
</evidence>
<dbReference type="Gene3D" id="2.40.50.140">
    <property type="entry name" value="Nucleic acid-binding proteins"/>
    <property type="match status" value="1"/>
</dbReference>
<dbReference type="PROSITE" id="PS50926">
    <property type="entry name" value="TRAM"/>
    <property type="match status" value="1"/>
</dbReference>
<dbReference type="CDD" id="cd02440">
    <property type="entry name" value="AdoMet_MTases"/>
    <property type="match status" value="1"/>
</dbReference>
<dbReference type="PROSITE" id="PS51687">
    <property type="entry name" value="SAM_MT_RNA_M5U"/>
    <property type="match status" value="1"/>
</dbReference>
<evidence type="ECO:0000256" key="3">
    <source>
        <dbReference type="ARBA" id="ARBA00022603"/>
    </source>
</evidence>
<dbReference type="GO" id="GO:0070041">
    <property type="term" value="F:rRNA (uridine-C5-)-methyltransferase activity"/>
    <property type="evidence" value="ECO:0007669"/>
    <property type="project" value="UniProtKB-UniRule"/>
</dbReference>
<feature type="binding site" evidence="9">
    <location>
        <position position="82"/>
    </location>
    <ligand>
        <name>[4Fe-4S] cluster</name>
        <dbReference type="ChEBI" id="CHEBI:49883"/>
    </ligand>
</feature>
<keyword evidence="6 9" id="KW-0479">Metal-binding</keyword>
<feature type="binding site" evidence="9 10">
    <location>
        <position position="322"/>
    </location>
    <ligand>
        <name>S-adenosyl-L-methionine</name>
        <dbReference type="ChEBI" id="CHEBI:59789"/>
    </ligand>
</feature>
<feature type="active site" evidence="11">
    <location>
        <position position="396"/>
    </location>
</feature>
<feature type="binding site" evidence="9 10">
    <location>
        <position position="301"/>
    </location>
    <ligand>
        <name>S-adenosyl-L-methionine</name>
        <dbReference type="ChEBI" id="CHEBI:59789"/>
    </ligand>
</feature>
<feature type="binding site" evidence="9">
    <location>
        <position position="85"/>
    </location>
    <ligand>
        <name>[4Fe-4S] cluster</name>
        <dbReference type="ChEBI" id="CHEBI:49883"/>
    </ligand>
</feature>
<keyword evidence="2 9" id="KW-0698">rRNA processing</keyword>
<evidence type="ECO:0000256" key="10">
    <source>
        <dbReference type="PROSITE-ProRule" id="PRU01024"/>
    </source>
</evidence>
<keyword evidence="3 9" id="KW-0489">Methyltransferase</keyword>
<dbReference type="InterPro" id="IPR030390">
    <property type="entry name" value="MeTrfase_TrmA_AS"/>
</dbReference>
<dbReference type="SUPFAM" id="SSF50249">
    <property type="entry name" value="Nucleic acid-binding proteins"/>
    <property type="match status" value="1"/>
</dbReference>
<feature type="binding site" evidence="9 10">
    <location>
        <position position="272"/>
    </location>
    <ligand>
        <name>S-adenosyl-L-methionine</name>
        <dbReference type="ChEBI" id="CHEBI:59789"/>
    </ligand>
</feature>
<evidence type="ECO:0000259" key="12">
    <source>
        <dbReference type="PROSITE" id="PS50926"/>
    </source>
</evidence>
<keyword evidence="1 9" id="KW-0004">4Fe-4S</keyword>
<feature type="domain" description="TRAM" evidence="12">
    <location>
        <begin position="5"/>
        <end position="65"/>
    </location>
</feature>
<dbReference type="Pfam" id="PF01938">
    <property type="entry name" value="TRAM"/>
    <property type="match status" value="1"/>
</dbReference>
<keyword evidence="14" id="KW-1185">Reference proteome</keyword>
<dbReference type="EC" id="2.1.1.190" evidence="9"/>
<feature type="binding site" evidence="9 10">
    <location>
        <position position="370"/>
    </location>
    <ligand>
        <name>S-adenosyl-L-methionine</name>
        <dbReference type="ChEBI" id="CHEBI:59789"/>
    </ligand>
</feature>
<dbReference type="Gene3D" id="2.40.50.1070">
    <property type="match status" value="1"/>
</dbReference>
<comment type="function">
    <text evidence="9">Catalyzes the formation of 5-methyl-uridine at position 1939 (m5U1939) in 23S rRNA.</text>
</comment>
<evidence type="ECO:0000256" key="7">
    <source>
        <dbReference type="ARBA" id="ARBA00023004"/>
    </source>
</evidence>
<dbReference type="GO" id="GO:0005506">
    <property type="term" value="F:iron ion binding"/>
    <property type="evidence" value="ECO:0007669"/>
    <property type="project" value="UniProtKB-UniRule"/>
</dbReference>
<dbReference type="PANTHER" id="PTHR11061">
    <property type="entry name" value="RNA M5U METHYLTRANSFERASE"/>
    <property type="match status" value="1"/>
</dbReference>
<name>A0A6G7VE44_9GAMM</name>
<dbReference type="RefSeq" id="WP_166270900.1">
    <property type="nucleotide sequence ID" value="NZ_CP048029.1"/>
</dbReference>
<evidence type="ECO:0000313" key="13">
    <source>
        <dbReference type="EMBL" id="QIK38136.1"/>
    </source>
</evidence>
<keyword evidence="8 9" id="KW-0411">Iron-sulfur</keyword>
<evidence type="ECO:0000256" key="2">
    <source>
        <dbReference type="ARBA" id="ARBA00022552"/>
    </source>
</evidence>
<dbReference type="NCBIfam" id="TIGR00479">
    <property type="entry name" value="rumA"/>
    <property type="match status" value="1"/>
</dbReference>
<dbReference type="InterPro" id="IPR029063">
    <property type="entry name" value="SAM-dependent_MTases_sf"/>
</dbReference>
<dbReference type="PANTHER" id="PTHR11061:SF49">
    <property type="entry name" value="23S RRNA (URACIL(1939)-C(5))-METHYLTRANSFERASE RLMD"/>
    <property type="match status" value="1"/>
</dbReference>
<dbReference type="PROSITE" id="PS01231">
    <property type="entry name" value="TRMA_2"/>
    <property type="match status" value="1"/>
</dbReference>
<dbReference type="Proteomes" id="UP000502699">
    <property type="component" value="Chromosome"/>
</dbReference>
<dbReference type="GO" id="GO:0003723">
    <property type="term" value="F:RNA binding"/>
    <property type="evidence" value="ECO:0007669"/>
    <property type="project" value="InterPro"/>
</dbReference>
<feature type="binding site" evidence="9">
    <location>
        <position position="164"/>
    </location>
    <ligand>
        <name>[4Fe-4S] cluster</name>
        <dbReference type="ChEBI" id="CHEBI:49883"/>
    </ligand>
</feature>
<dbReference type="GO" id="GO:0051539">
    <property type="term" value="F:4 iron, 4 sulfur cluster binding"/>
    <property type="evidence" value="ECO:0007669"/>
    <property type="project" value="UniProtKB-KW"/>
</dbReference>
<keyword evidence="7 9" id="KW-0408">Iron</keyword>
<feature type="active site" description="Nucleophile" evidence="9 10">
    <location>
        <position position="396"/>
    </location>
</feature>
<dbReference type="InterPro" id="IPR001566">
    <property type="entry name" value="23S_rRNA_MeTrfase_RlmD"/>
</dbReference>
<dbReference type="KEGG" id="cjap:GWK36_09235"/>
<sequence length="440" mass="48634">MSHRPKPLPEPIETDIETLTPEGRGIARINGKTVFVDGALPGERVCLRYTRLQRRFDEAVAEVILTPSPQRVVPRCPHFGVCGGCTLQHLDPSAQIRFKQAGLAETLERIGKVSPERWLDPLTAGHWGYRRKARLGVRHVLKKGRVLIGFRERQGSLLADLRHCAVLHPLVGEHLVALAAAIADLTIRDQVPQIEMAMGDGPGVLVVRAMRSPSPEDIERLLRFAAETGLHIYLQEGGIETIRPLPEQGVDLHYSLPGQGIEIGFQPADFTQVNLELNRKMVDQAIALLAPQPDDRVLDLFCGLGNFTLPLARYAREVIGVEGDPGLVERALLNARRNGLENVRFYTADLQADTIIPPWGEGSFDKALIDPPRSGAWAVLDWLPRLGVERLVYVSCYPATLARDAGHLVHGLGYRLCEAGVMDMFPHTSHVESIALFERG</sequence>
<keyword evidence="4 9" id="KW-0808">Transferase</keyword>
<reference evidence="14" key="1">
    <citation type="submission" date="2020-01" db="EMBL/GenBank/DDBJ databases">
        <title>Caldichromatium gen. nov., sp. nov., a thermophilic purple sulfur bacterium member of the family Chromatiaceae isolated from Nakabusa hot spring, Japan.</title>
        <authorList>
            <person name="Saini M.K."/>
            <person name="Hanada S."/>
            <person name="Tank M."/>
        </authorList>
    </citation>
    <scope>NUCLEOTIDE SEQUENCE [LARGE SCALE GENOMIC DNA]</scope>
    <source>
        <strain evidence="14">No.7</strain>
    </source>
</reference>
<accession>A0A6G7VE44</accession>
<dbReference type="PROSITE" id="PS01230">
    <property type="entry name" value="TRMA_1"/>
    <property type="match status" value="1"/>
</dbReference>
<dbReference type="NCBIfam" id="NF009639">
    <property type="entry name" value="PRK13168.1"/>
    <property type="match status" value="1"/>
</dbReference>
<evidence type="ECO:0000256" key="4">
    <source>
        <dbReference type="ARBA" id="ARBA00022679"/>
    </source>
</evidence>
<dbReference type="InterPro" id="IPR012340">
    <property type="entry name" value="NA-bd_OB-fold"/>
</dbReference>
<gene>
    <name evidence="9 13" type="primary">rlmD</name>
    <name evidence="13" type="ORF">GWK36_09235</name>
</gene>